<keyword evidence="3" id="KW-0175">Coiled coil</keyword>
<name>A0ABR8C5K2_9CYAN</name>
<evidence type="ECO:0000259" key="4">
    <source>
        <dbReference type="PROSITE" id="PS51272"/>
    </source>
</evidence>
<dbReference type="PROSITE" id="PS51272">
    <property type="entry name" value="SLH"/>
    <property type="match status" value="1"/>
</dbReference>
<comment type="similarity">
    <text evidence="1 2">Belongs to the OprB family.</text>
</comment>
<dbReference type="PANTHER" id="PTHR43308:SF1">
    <property type="entry name" value="OUTER MEMBRANE PROTEIN ALPHA"/>
    <property type="match status" value="1"/>
</dbReference>
<dbReference type="Proteomes" id="UP000618445">
    <property type="component" value="Unassembled WGS sequence"/>
</dbReference>
<dbReference type="InterPro" id="IPR047684">
    <property type="entry name" value="Por_som-like"/>
</dbReference>
<evidence type="ECO:0000313" key="6">
    <source>
        <dbReference type="Proteomes" id="UP000618445"/>
    </source>
</evidence>
<gene>
    <name evidence="5" type="ORF">H6G05_02710</name>
</gene>
<dbReference type="InterPro" id="IPR001119">
    <property type="entry name" value="SLH_dom"/>
</dbReference>
<accession>A0ABR8C5K2</accession>
<evidence type="ECO:0000256" key="1">
    <source>
        <dbReference type="ARBA" id="ARBA00008769"/>
    </source>
</evidence>
<feature type="chain" id="PRO_5044978959" evidence="2">
    <location>
        <begin position="37"/>
        <end position="619"/>
    </location>
</feature>
<evidence type="ECO:0000256" key="2">
    <source>
        <dbReference type="RuleBase" id="RU363072"/>
    </source>
</evidence>
<dbReference type="InterPro" id="IPR051465">
    <property type="entry name" value="Cell_Envelope_Struct_Comp"/>
</dbReference>
<dbReference type="Pfam" id="PF04966">
    <property type="entry name" value="OprB"/>
    <property type="match status" value="1"/>
</dbReference>
<protein>
    <submittedName>
        <fullName evidence="5">Carbohydrate porin</fullName>
    </submittedName>
</protein>
<keyword evidence="2" id="KW-0732">Signal</keyword>
<dbReference type="InterPro" id="IPR007049">
    <property type="entry name" value="Carb-sel_porin_OprB"/>
</dbReference>
<dbReference type="InterPro" id="IPR038673">
    <property type="entry name" value="OprB_sf"/>
</dbReference>
<feature type="coiled-coil region" evidence="3">
    <location>
        <begin position="197"/>
        <end position="224"/>
    </location>
</feature>
<dbReference type="EMBL" id="JACJQY010000003">
    <property type="protein sequence ID" value="MBD2315757.1"/>
    <property type="molecule type" value="Genomic_DNA"/>
</dbReference>
<dbReference type="RefSeq" id="WP_190576094.1">
    <property type="nucleotide sequence ID" value="NZ_CAWPQU010000023.1"/>
</dbReference>
<feature type="domain" description="SLH" evidence="4">
    <location>
        <begin position="116"/>
        <end position="180"/>
    </location>
</feature>
<dbReference type="PANTHER" id="PTHR43308">
    <property type="entry name" value="OUTER MEMBRANE PROTEIN ALPHA-RELATED"/>
    <property type="match status" value="1"/>
</dbReference>
<keyword evidence="6" id="KW-1185">Reference proteome</keyword>
<dbReference type="Pfam" id="PF00395">
    <property type="entry name" value="SLH"/>
    <property type="match status" value="1"/>
</dbReference>
<comment type="caution">
    <text evidence="5">The sequence shown here is derived from an EMBL/GenBank/DDBJ whole genome shotgun (WGS) entry which is preliminary data.</text>
</comment>
<dbReference type="NCBIfam" id="NF033921">
    <property type="entry name" value="por_somb"/>
    <property type="match status" value="1"/>
</dbReference>
<evidence type="ECO:0000256" key="3">
    <source>
        <dbReference type="SAM" id="Coils"/>
    </source>
</evidence>
<feature type="signal peptide" evidence="2">
    <location>
        <begin position="1"/>
        <end position="36"/>
    </location>
</feature>
<evidence type="ECO:0000313" key="5">
    <source>
        <dbReference type="EMBL" id="MBD2315757.1"/>
    </source>
</evidence>
<organism evidence="5 6">
    <name type="scientific">Phormidium tenue FACHB-1050</name>
    <dbReference type="NCBI Taxonomy" id="2692857"/>
    <lineage>
        <taxon>Bacteria</taxon>
        <taxon>Bacillati</taxon>
        <taxon>Cyanobacteriota</taxon>
        <taxon>Cyanophyceae</taxon>
        <taxon>Oscillatoriophycideae</taxon>
        <taxon>Oscillatoriales</taxon>
        <taxon>Oscillatoriaceae</taxon>
        <taxon>Phormidium</taxon>
    </lineage>
</organism>
<sequence>MLKPRSSNSINLVALTATTIASTLMASALHPNYAQAEVQKESAIATNESELVRSIGRDPMIIPATTANQSQTLPVSNNPSTDSEIIRAINSGLGQSKLVKTSDRTKPNLNAQGVTSVSQLSDVKPTDWAFTALQSLVERYGCIAGYPDSTFRGRQATSRYEFAAGVNACLDKINEIISAGLADKVGQEDLATLKKLQEEFAAELATLRGRVDALEAKTTKLEAQQFSTTTKLFGQAIFGLQSRLPNTGSLTPRDGTRNTVDDATNLTFGYNLQLSLVTQFDNRSLLLTGIQAGNASTASTLFANNNFLTNSYTRLGYELDTANSIQLSDLSYRFLVGDNLAVIVGAAGVAPSSVFRGPNRYESAGQGALSAFAQRNPILNFPGQAGIGFDWQISDNISLQGVYAAALASDPNNGLTGGPFTAGVQLALTPSEAVDLALYYLNSYTTNASLNTGVGDNLLGPIAGRFSTNAFGGTATWRISPQITLGGWAGYTTSATRDAGLGGSVDTFNWMAFLNFPDLFAEGNLGGIYVGQPPKITSSNLTQNGVPAFNIPSAIGLSGVAPGDFGGQPASTTHLELFYRMRLNDNISITPGLLFIFNPVQTAGSDTITVGAIRTTFTF</sequence>
<proteinExistence type="inferred from homology"/>
<dbReference type="Gene3D" id="2.40.160.180">
    <property type="entry name" value="Carbohydrate-selective porin OprB"/>
    <property type="match status" value="1"/>
</dbReference>
<reference evidence="5 6" key="1">
    <citation type="journal article" date="2020" name="ISME J.">
        <title>Comparative genomics reveals insights into cyanobacterial evolution and habitat adaptation.</title>
        <authorList>
            <person name="Chen M.Y."/>
            <person name="Teng W.K."/>
            <person name="Zhao L."/>
            <person name="Hu C.X."/>
            <person name="Zhou Y.K."/>
            <person name="Han B.P."/>
            <person name="Song L.R."/>
            <person name="Shu W.S."/>
        </authorList>
    </citation>
    <scope>NUCLEOTIDE SEQUENCE [LARGE SCALE GENOMIC DNA]</scope>
    <source>
        <strain evidence="5 6">FACHB-1050</strain>
    </source>
</reference>